<evidence type="ECO:0000256" key="12">
    <source>
        <dbReference type="SAM" id="Phobius"/>
    </source>
</evidence>
<dbReference type="GO" id="GO:0000155">
    <property type="term" value="F:phosphorelay sensor kinase activity"/>
    <property type="evidence" value="ECO:0007669"/>
    <property type="project" value="InterPro"/>
</dbReference>
<dbReference type="InterPro" id="IPR036097">
    <property type="entry name" value="HisK_dim/P_sf"/>
</dbReference>
<evidence type="ECO:0000256" key="3">
    <source>
        <dbReference type="ARBA" id="ARBA00012438"/>
    </source>
</evidence>
<evidence type="ECO:0000313" key="14">
    <source>
        <dbReference type="EMBL" id="QEA44239.1"/>
    </source>
</evidence>
<evidence type="ECO:0000256" key="9">
    <source>
        <dbReference type="ARBA" id="ARBA00022840"/>
    </source>
</evidence>
<comment type="subcellular location">
    <subcellularLocation>
        <location evidence="2">Cell membrane</location>
    </subcellularLocation>
</comment>
<dbReference type="InterPro" id="IPR003661">
    <property type="entry name" value="HisK_dim/P_dom"/>
</dbReference>
<dbReference type="Pfam" id="PF02518">
    <property type="entry name" value="HATPase_c"/>
    <property type="match status" value="1"/>
</dbReference>
<evidence type="ECO:0000256" key="7">
    <source>
        <dbReference type="ARBA" id="ARBA00022741"/>
    </source>
</evidence>
<keyword evidence="11 12" id="KW-0472">Membrane</keyword>
<dbReference type="Pfam" id="PF00512">
    <property type="entry name" value="HisKA"/>
    <property type="match status" value="1"/>
</dbReference>
<keyword evidence="15" id="KW-1185">Reference proteome</keyword>
<dbReference type="Gene3D" id="3.30.565.10">
    <property type="entry name" value="Histidine kinase-like ATPase, C-terminal domain"/>
    <property type="match status" value="1"/>
</dbReference>
<evidence type="ECO:0000256" key="6">
    <source>
        <dbReference type="ARBA" id="ARBA00022679"/>
    </source>
</evidence>
<keyword evidence="10" id="KW-0902">Two-component regulatory system</keyword>
<reference evidence="14 15" key="1">
    <citation type="submission" date="2019-06" db="EMBL/GenBank/DDBJ databases">
        <title>Genome analyses of bacteria isolated from kimchi.</title>
        <authorList>
            <person name="Lee S."/>
            <person name="Ahn S."/>
            <person name="Roh S."/>
        </authorList>
    </citation>
    <scope>NUCLEOTIDE SEQUENCE [LARGE SCALE GENOMIC DNA]</scope>
    <source>
        <strain evidence="14 15">CBA3625</strain>
    </source>
</reference>
<keyword evidence="7" id="KW-0547">Nucleotide-binding</keyword>
<keyword evidence="8 14" id="KW-0418">Kinase</keyword>
<dbReference type="GO" id="GO:0005524">
    <property type="term" value="F:ATP binding"/>
    <property type="evidence" value="ECO:0007669"/>
    <property type="project" value="UniProtKB-KW"/>
</dbReference>
<keyword evidence="6" id="KW-0808">Transferase</keyword>
<accession>A0AAP9ED36</accession>
<dbReference type="SMART" id="SM00388">
    <property type="entry name" value="HisKA"/>
    <property type="match status" value="1"/>
</dbReference>
<dbReference type="AlphaFoldDB" id="A0AAP9ED36"/>
<evidence type="ECO:0000256" key="10">
    <source>
        <dbReference type="ARBA" id="ARBA00023012"/>
    </source>
</evidence>
<dbReference type="GO" id="GO:0004721">
    <property type="term" value="F:phosphoprotein phosphatase activity"/>
    <property type="evidence" value="ECO:0007669"/>
    <property type="project" value="TreeGrafter"/>
</dbReference>
<dbReference type="GO" id="GO:0016036">
    <property type="term" value="P:cellular response to phosphate starvation"/>
    <property type="evidence" value="ECO:0007669"/>
    <property type="project" value="TreeGrafter"/>
</dbReference>
<dbReference type="InterPro" id="IPR004358">
    <property type="entry name" value="Sig_transdc_His_kin-like_C"/>
</dbReference>
<keyword evidence="9" id="KW-0067">ATP-binding</keyword>
<evidence type="ECO:0000256" key="8">
    <source>
        <dbReference type="ARBA" id="ARBA00022777"/>
    </source>
</evidence>
<sequence length="451" mass="51041">MTKKLLKFLSFWFINFVFCGVVSSLLQLHLRQWLLLVLIMTLATFVIVLWANFWENRQQQELTVMEKRMADTVAGETPRGVLAEPGSPYYALIKQFNVMQHQIEQARQTAQRDVTNYRSLLASLPVGVININRAHTIDVFNETAADLLGIQRPETPIAESMVIRQFTLSELITQTFNTQKNQQSILNLQINGDMKQYEVSTLYHQGNLKHAEVMIIIYDLTSVLQVERMQSDFLANASHELKTPLTAITGFIETLQGPAGADQATREMFLAIVAQEAKRLSSLVNDILSLSRVQQKREAVQTELVIHDMVAEQWQHVMPLAETKAVQLRNDVPDDFIIRGLKTDVEMILQNLIVNAVKYNVQGGDIHVTAYKDHQHWQLNVKDTGIGIPTNQQSRIFERFYRGDESRQRKIASGTGLGLAIVNEIVNKHNGEIKVQSQVAVGTTISVTLPL</sequence>
<feature type="domain" description="Histidine kinase" evidence="13">
    <location>
        <begin position="236"/>
        <end position="451"/>
    </location>
</feature>
<dbReference type="GeneID" id="66531739"/>
<dbReference type="PROSITE" id="PS50109">
    <property type="entry name" value="HIS_KIN"/>
    <property type="match status" value="1"/>
</dbReference>
<dbReference type="PANTHER" id="PTHR45453">
    <property type="entry name" value="PHOSPHATE REGULON SENSOR PROTEIN PHOR"/>
    <property type="match status" value="1"/>
</dbReference>
<dbReference type="SUPFAM" id="SSF55874">
    <property type="entry name" value="ATPase domain of HSP90 chaperone/DNA topoisomerase II/histidine kinase"/>
    <property type="match status" value="1"/>
</dbReference>
<evidence type="ECO:0000313" key="15">
    <source>
        <dbReference type="Proteomes" id="UP000321298"/>
    </source>
</evidence>
<dbReference type="InterPro" id="IPR003594">
    <property type="entry name" value="HATPase_dom"/>
</dbReference>
<organism evidence="14 15">
    <name type="scientific">Leuconostoc lactis</name>
    <dbReference type="NCBI Taxonomy" id="1246"/>
    <lineage>
        <taxon>Bacteria</taxon>
        <taxon>Bacillati</taxon>
        <taxon>Bacillota</taxon>
        <taxon>Bacilli</taxon>
        <taxon>Lactobacillales</taxon>
        <taxon>Lactobacillaceae</taxon>
        <taxon>Leuconostoc</taxon>
    </lineage>
</organism>
<dbReference type="Gene3D" id="3.30.450.20">
    <property type="entry name" value="PAS domain"/>
    <property type="match status" value="1"/>
</dbReference>
<evidence type="ECO:0000256" key="5">
    <source>
        <dbReference type="ARBA" id="ARBA00022553"/>
    </source>
</evidence>
<keyword evidence="12" id="KW-1133">Transmembrane helix</keyword>
<name>A0AAP9ED36_LEULA</name>
<dbReference type="PRINTS" id="PR00344">
    <property type="entry name" value="BCTRLSENSOR"/>
</dbReference>
<dbReference type="CDD" id="cd00082">
    <property type="entry name" value="HisKA"/>
    <property type="match status" value="1"/>
</dbReference>
<feature type="transmembrane region" description="Helical" evidence="12">
    <location>
        <begin position="33"/>
        <end position="54"/>
    </location>
</feature>
<dbReference type="InterPro" id="IPR036890">
    <property type="entry name" value="HATPase_C_sf"/>
</dbReference>
<evidence type="ECO:0000259" key="13">
    <source>
        <dbReference type="PROSITE" id="PS50109"/>
    </source>
</evidence>
<dbReference type="RefSeq" id="WP_147001121.1">
    <property type="nucleotide sequence ID" value="NZ_CP042387.1"/>
</dbReference>
<keyword evidence="5" id="KW-0597">Phosphoprotein</keyword>
<dbReference type="GO" id="GO:0005886">
    <property type="term" value="C:plasma membrane"/>
    <property type="evidence" value="ECO:0007669"/>
    <property type="project" value="UniProtKB-SubCell"/>
</dbReference>
<keyword evidence="12" id="KW-0812">Transmembrane</keyword>
<feature type="transmembrane region" description="Helical" evidence="12">
    <location>
        <begin position="6"/>
        <end position="26"/>
    </location>
</feature>
<dbReference type="SUPFAM" id="SSF47384">
    <property type="entry name" value="Homodimeric domain of signal transducing histidine kinase"/>
    <property type="match status" value="1"/>
</dbReference>
<dbReference type="FunFam" id="3.30.565.10:FF:000006">
    <property type="entry name" value="Sensor histidine kinase WalK"/>
    <property type="match status" value="1"/>
</dbReference>
<dbReference type="CDD" id="cd00075">
    <property type="entry name" value="HATPase"/>
    <property type="match status" value="1"/>
</dbReference>
<gene>
    <name evidence="14" type="ORF">FGL83_05980</name>
</gene>
<evidence type="ECO:0000256" key="4">
    <source>
        <dbReference type="ARBA" id="ARBA00022475"/>
    </source>
</evidence>
<evidence type="ECO:0000256" key="11">
    <source>
        <dbReference type="ARBA" id="ARBA00023136"/>
    </source>
</evidence>
<dbReference type="FunFam" id="1.10.287.130:FF:000008">
    <property type="entry name" value="Two-component sensor histidine kinase"/>
    <property type="match status" value="1"/>
</dbReference>
<dbReference type="EC" id="2.7.13.3" evidence="3"/>
<dbReference type="PANTHER" id="PTHR45453:SF1">
    <property type="entry name" value="PHOSPHATE REGULON SENSOR PROTEIN PHOR"/>
    <property type="match status" value="1"/>
</dbReference>
<proteinExistence type="predicted"/>
<dbReference type="EMBL" id="CP042387">
    <property type="protein sequence ID" value="QEA44239.1"/>
    <property type="molecule type" value="Genomic_DNA"/>
</dbReference>
<dbReference type="InterPro" id="IPR005467">
    <property type="entry name" value="His_kinase_dom"/>
</dbReference>
<dbReference type="InterPro" id="IPR050351">
    <property type="entry name" value="BphY/WalK/GraS-like"/>
</dbReference>
<evidence type="ECO:0000256" key="2">
    <source>
        <dbReference type="ARBA" id="ARBA00004236"/>
    </source>
</evidence>
<evidence type="ECO:0000256" key="1">
    <source>
        <dbReference type="ARBA" id="ARBA00000085"/>
    </source>
</evidence>
<dbReference type="Gene3D" id="1.10.287.130">
    <property type="match status" value="1"/>
</dbReference>
<keyword evidence="4" id="KW-1003">Cell membrane</keyword>
<comment type="catalytic activity">
    <reaction evidence="1">
        <text>ATP + protein L-histidine = ADP + protein N-phospho-L-histidine.</text>
        <dbReference type="EC" id="2.7.13.3"/>
    </reaction>
</comment>
<dbReference type="Proteomes" id="UP000321298">
    <property type="component" value="Chromosome"/>
</dbReference>
<protein>
    <recommendedName>
        <fullName evidence="3">histidine kinase</fullName>
        <ecNumber evidence="3">2.7.13.3</ecNumber>
    </recommendedName>
</protein>
<dbReference type="SMART" id="SM00387">
    <property type="entry name" value="HATPase_c"/>
    <property type="match status" value="1"/>
</dbReference>